<evidence type="ECO:0000259" key="1">
    <source>
        <dbReference type="Pfam" id="PF00561"/>
    </source>
</evidence>
<dbReference type="InterPro" id="IPR029058">
    <property type="entry name" value="AB_hydrolase_fold"/>
</dbReference>
<proteinExistence type="predicted"/>
<evidence type="ECO:0000313" key="2">
    <source>
        <dbReference type="EMBL" id="PCJ28437.1"/>
    </source>
</evidence>
<gene>
    <name evidence="2" type="ORF">COA96_00920</name>
</gene>
<dbReference type="Pfam" id="PF00561">
    <property type="entry name" value="Abhydrolase_1"/>
    <property type="match status" value="1"/>
</dbReference>
<feature type="domain" description="AB hydrolase-1" evidence="1">
    <location>
        <begin position="86"/>
        <end position="309"/>
    </location>
</feature>
<dbReference type="PANTHER" id="PTHR43433:SF10">
    <property type="entry name" value="AB HYDROLASE-1 DOMAIN-CONTAINING PROTEIN"/>
    <property type="match status" value="1"/>
</dbReference>
<accession>A0A2A5BA43</accession>
<dbReference type="InterPro" id="IPR050471">
    <property type="entry name" value="AB_hydrolase"/>
</dbReference>
<evidence type="ECO:0000313" key="3">
    <source>
        <dbReference type="Proteomes" id="UP000218327"/>
    </source>
</evidence>
<dbReference type="EMBL" id="NVVJ01000002">
    <property type="protein sequence ID" value="PCJ28437.1"/>
    <property type="molecule type" value="Genomic_DNA"/>
</dbReference>
<reference evidence="3" key="1">
    <citation type="submission" date="2017-08" db="EMBL/GenBank/DDBJ databases">
        <title>A dynamic microbial community with high functional redundancy inhabits the cold, oxic subseafloor aquifer.</title>
        <authorList>
            <person name="Tully B.J."/>
            <person name="Wheat C.G."/>
            <person name="Glazer B.T."/>
            <person name="Huber J.A."/>
        </authorList>
    </citation>
    <scope>NUCLEOTIDE SEQUENCE [LARGE SCALE GENOMIC DNA]</scope>
</reference>
<sequence length="329" mass="36442">MLNPLEKEVAQIDSLGKKENSVLEKALSLDKVQPNVPSPIEYFKLPSKQQLAYTEYGCKSGYPLIYFHDNGSSRLECSFYHHSACKQGYRLIAVDRPGIGGSTFYPLQSCTQFCQDILLLADELDLSEFGVLSLGAGGVYGLTLAHMAPDRVSIQLCLGGVPGTVFNEPDKHSTLSNCVNSIAPSVIKFLVRLKHTLFSENVELALRRQQEYLGYTDRKILSNPQVFKMLALDQSEVVRQGGRGVAQDAALCFHKLNFSLHDVAVPAQVWQGAADRLSKRSDCEYLVSNLPFANFYRVANAGHFFFLQHMDEVLARLQIKTSASVSKAA</sequence>
<dbReference type="Proteomes" id="UP000218327">
    <property type="component" value="Unassembled WGS sequence"/>
</dbReference>
<dbReference type="Gene3D" id="3.40.50.1820">
    <property type="entry name" value="alpha/beta hydrolase"/>
    <property type="match status" value="1"/>
</dbReference>
<dbReference type="SUPFAM" id="SSF53474">
    <property type="entry name" value="alpha/beta-Hydrolases"/>
    <property type="match status" value="1"/>
</dbReference>
<dbReference type="AlphaFoldDB" id="A0A2A5BA43"/>
<protein>
    <recommendedName>
        <fullName evidence="1">AB hydrolase-1 domain-containing protein</fullName>
    </recommendedName>
</protein>
<name>A0A2A5BA43_9GAMM</name>
<dbReference type="InterPro" id="IPR000073">
    <property type="entry name" value="AB_hydrolase_1"/>
</dbReference>
<organism evidence="2 3">
    <name type="scientific">SAR86 cluster bacterium</name>
    <dbReference type="NCBI Taxonomy" id="2030880"/>
    <lineage>
        <taxon>Bacteria</taxon>
        <taxon>Pseudomonadati</taxon>
        <taxon>Pseudomonadota</taxon>
        <taxon>Gammaproteobacteria</taxon>
        <taxon>SAR86 cluster</taxon>
    </lineage>
</organism>
<comment type="caution">
    <text evidence="2">The sequence shown here is derived from an EMBL/GenBank/DDBJ whole genome shotgun (WGS) entry which is preliminary data.</text>
</comment>
<dbReference type="PANTHER" id="PTHR43433">
    <property type="entry name" value="HYDROLASE, ALPHA/BETA FOLD FAMILY PROTEIN"/>
    <property type="match status" value="1"/>
</dbReference>